<reference evidence="3" key="2">
    <citation type="submission" date="2020-09" db="EMBL/GenBank/DDBJ databases">
        <authorList>
            <person name="Sun Q."/>
            <person name="Zhou Y."/>
        </authorList>
    </citation>
    <scope>NUCLEOTIDE SEQUENCE</scope>
    <source>
        <strain evidence="3">CGMCC 1.15794</strain>
    </source>
</reference>
<dbReference type="SUPFAM" id="SSF52540">
    <property type="entry name" value="P-loop containing nucleoside triphosphate hydrolases"/>
    <property type="match status" value="1"/>
</dbReference>
<protein>
    <submittedName>
        <fullName evidence="3">Cell division protein ZapE</fullName>
    </submittedName>
</protein>
<dbReference type="GO" id="GO:0032153">
    <property type="term" value="C:cell division site"/>
    <property type="evidence" value="ECO:0007669"/>
    <property type="project" value="TreeGrafter"/>
</dbReference>
<dbReference type="AlphaFoldDB" id="A0A917IEF6"/>
<dbReference type="GO" id="GO:0005524">
    <property type="term" value="F:ATP binding"/>
    <property type="evidence" value="ECO:0007669"/>
    <property type="project" value="UniProtKB-KW"/>
</dbReference>
<evidence type="ECO:0000256" key="2">
    <source>
        <dbReference type="ARBA" id="ARBA00022840"/>
    </source>
</evidence>
<dbReference type="EMBL" id="BMJY01000003">
    <property type="protein sequence ID" value="GGH40582.1"/>
    <property type="molecule type" value="Genomic_DNA"/>
</dbReference>
<keyword evidence="2" id="KW-0067">ATP-binding</keyword>
<comment type="caution">
    <text evidence="3">The sequence shown here is derived from an EMBL/GenBank/DDBJ whole genome shotgun (WGS) entry which is preliminary data.</text>
</comment>
<dbReference type="NCBIfam" id="NF040713">
    <property type="entry name" value="ZapE"/>
    <property type="match status" value="1"/>
</dbReference>
<keyword evidence="3" id="KW-0131">Cell cycle</keyword>
<keyword evidence="1" id="KW-0547">Nucleotide-binding</keyword>
<sequence>MPTTARARDTAAAQVFRGVTEAAIEAAARAQGIALDAAQRAAVPRMLRPARRHVYLHGPAGRGKTWLMDAAFAAAPTARKRRIHFHDFFPELHAAIFRHRHDLNAALDELLRSPDGDGHVELLCFDEFHVHDVADGVLIRRLLAALAARPVAMAVTSNYAPEQLLRHPLFHATFEPAIAEIRDRFDVIVVDGPRDHRAHASHDRGFAAGAWVTGAAPGRSGDGVVLRVAERDVTARALSEHELHATFDDLCSEPLSAREYAALARLRSQWLITAVPPLESLAAAPAQRLANLVDVAADRGVRVEFHAAGEPTALADAPHPPLDLARTLSRLGSLRRVVAS</sequence>
<dbReference type="Proteomes" id="UP000657592">
    <property type="component" value="Unassembled WGS sequence"/>
</dbReference>
<evidence type="ECO:0000313" key="3">
    <source>
        <dbReference type="EMBL" id="GGH40582.1"/>
    </source>
</evidence>
<dbReference type="GO" id="GO:0016887">
    <property type="term" value="F:ATP hydrolysis activity"/>
    <property type="evidence" value="ECO:0007669"/>
    <property type="project" value="InterPro"/>
</dbReference>
<dbReference type="PANTHER" id="PTHR12169">
    <property type="entry name" value="ATPASE N2B"/>
    <property type="match status" value="1"/>
</dbReference>
<dbReference type="Gene3D" id="3.40.50.300">
    <property type="entry name" value="P-loop containing nucleotide triphosphate hydrolases"/>
    <property type="match status" value="1"/>
</dbReference>
<accession>A0A917IEF6</accession>
<evidence type="ECO:0000313" key="4">
    <source>
        <dbReference type="Proteomes" id="UP000657592"/>
    </source>
</evidence>
<dbReference type="InterPro" id="IPR027417">
    <property type="entry name" value="P-loop_NTPase"/>
</dbReference>
<dbReference type="RefSeq" id="WP_188755392.1">
    <property type="nucleotide sequence ID" value="NZ_BMJY01000003.1"/>
</dbReference>
<keyword evidence="4" id="KW-1185">Reference proteome</keyword>
<dbReference type="Pfam" id="PF03969">
    <property type="entry name" value="AFG1_ATPase"/>
    <property type="match status" value="1"/>
</dbReference>
<dbReference type="PANTHER" id="PTHR12169:SF6">
    <property type="entry name" value="AFG1-LIKE ATPASE"/>
    <property type="match status" value="1"/>
</dbReference>
<reference evidence="3" key="1">
    <citation type="journal article" date="2014" name="Int. J. Syst. Evol. Microbiol.">
        <title>Complete genome sequence of Corynebacterium casei LMG S-19264T (=DSM 44701T), isolated from a smear-ripened cheese.</title>
        <authorList>
            <consortium name="US DOE Joint Genome Institute (JGI-PGF)"/>
            <person name="Walter F."/>
            <person name="Albersmeier A."/>
            <person name="Kalinowski J."/>
            <person name="Ruckert C."/>
        </authorList>
    </citation>
    <scope>NUCLEOTIDE SEQUENCE</scope>
    <source>
        <strain evidence="3">CGMCC 1.15794</strain>
    </source>
</reference>
<proteinExistence type="predicted"/>
<keyword evidence="3" id="KW-0132">Cell division</keyword>
<gene>
    <name evidence="3" type="ORF">GCM10010921_12640</name>
</gene>
<dbReference type="GO" id="GO:0005737">
    <property type="term" value="C:cytoplasm"/>
    <property type="evidence" value="ECO:0007669"/>
    <property type="project" value="TreeGrafter"/>
</dbReference>
<name>A0A917IEF6_9MICO</name>
<evidence type="ECO:0000256" key="1">
    <source>
        <dbReference type="ARBA" id="ARBA00022741"/>
    </source>
</evidence>
<dbReference type="InterPro" id="IPR005654">
    <property type="entry name" value="ATPase_AFG1-like"/>
</dbReference>
<dbReference type="GO" id="GO:0051301">
    <property type="term" value="P:cell division"/>
    <property type="evidence" value="ECO:0007669"/>
    <property type="project" value="UniProtKB-KW"/>
</dbReference>
<organism evidence="3 4">
    <name type="scientific">Microbacterium album</name>
    <dbReference type="NCBI Taxonomy" id="2053191"/>
    <lineage>
        <taxon>Bacteria</taxon>
        <taxon>Bacillati</taxon>
        <taxon>Actinomycetota</taxon>
        <taxon>Actinomycetes</taxon>
        <taxon>Micrococcales</taxon>
        <taxon>Microbacteriaceae</taxon>
        <taxon>Microbacterium</taxon>
    </lineage>
</organism>